<reference evidence="2 3" key="1">
    <citation type="journal article" date="2020" name="Microorganisms">
        <title>Osmotic Adaptation and Compatible Solute Biosynthesis of Phototrophic Bacteria as Revealed from Genome Analyses.</title>
        <authorList>
            <person name="Imhoff J.F."/>
            <person name="Rahn T."/>
            <person name="Kunzel S."/>
            <person name="Keller A."/>
            <person name="Neulinger S.C."/>
        </authorList>
    </citation>
    <scope>NUCLEOTIDE SEQUENCE [LARGE SCALE GENOMIC DNA]</scope>
    <source>
        <strain evidence="2 3">DSM 15382</strain>
    </source>
</reference>
<organism evidence="2 3">
    <name type="scientific">Paracraurococcus ruber</name>
    <dbReference type="NCBI Taxonomy" id="77675"/>
    <lineage>
        <taxon>Bacteria</taxon>
        <taxon>Pseudomonadati</taxon>
        <taxon>Pseudomonadota</taxon>
        <taxon>Alphaproteobacteria</taxon>
        <taxon>Acetobacterales</taxon>
        <taxon>Roseomonadaceae</taxon>
        <taxon>Paracraurococcus</taxon>
    </lineage>
</organism>
<comment type="caution">
    <text evidence="2">The sequence shown here is derived from an EMBL/GenBank/DDBJ whole genome shotgun (WGS) entry which is preliminary data.</text>
</comment>
<name>A0ABS1D914_9PROT</name>
<evidence type="ECO:0000313" key="3">
    <source>
        <dbReference type="Proteomes" id="UP000697995"/>
    </source>
</evidence>
<proteinExistence type="predicted"/>
<accession>A0ABS1D914</accession>
<dbReference type="EMBL" id="NRSG01000820">
    <property type="protein sequence ID" value="MBK1662855.1"/>
    <property type="molecule type" value="Genomic_DNA"/>
</dbReference>
<gene>
    <name evidence="2" type="ORF">CKO45_32330</name>
</gene>
<sequence>MDPVLIIQKRLDWRNSLQKFAYLLKGIDPSCKTFTRANGQGPSFEGTIQGKRCGTSSTLSSSKRRMAGYRDDAVMADLDFHDVIRHRQAALEAAPRAAVQAMLRQVSQRPAGLKADVAPHSFQDDRTAFPGLAEAGLSQTGDSALPALP</sequence>
<evidence type="ECO:0000313" key="2">
    <source>
        <dbReference type="EMBL" id="MBK1662855.1"/>
    </source>
</evidence>
<protein>
    <submittedName>
        <fullName evidence="2">Uncharacterized protein</fullName>
    </submittedName>
</protein>
<evidence type="ECO:0000256" key="1">
    <source>
        <dbReference type="SAM" id="MobiDB-lite"/>
    </source>
</evidence>
<dbReference type="Proteomes" id="UP000697995">
    <property type="component" value="Unassembled WGS sequence"/>
</dbReference>
<feature type="region of interest" description="Disordered" evidence="1">
    <location>
        <begin position="42"/>
        <end position="64"/>
    </location>
</feature>
<keyword evidence="3" id="KW-1185">Reference proteome</keyword>